<keyword evidence="5" id="KW-0472">Membrane</keyword>
<feature type="domain" description="Sensor histidine kinase NatK-like C-terminal" evidence="6">
    <location>
        <begin position="338"/>
        <end position="436"/>
    </location>
</feature>
<evidence type="ECO:0000313" key="8">
    <source>
        <dbReference type="Proteomes" id="UP000824125"/>
    </source>
</evidence>
<dbReference type="InterPro" id="IPR032834">
    <property type="entry name" value="NatK-like_C"/>
</dbReference>
<dbReference type="GO" id="GO:0042802">
    <property type="term" value="F:identical protein binding"/>
    <property type="evidence" value="ECO:0007669"/>
    <property type="project" value="TreeGrafter"/>
</dbReference>
<evidence type="ECO:0000259" key="6">
    <source>
        <dbReference type="Pfam" id="PF14501"/>
    </source>
</evidence>
<evidence type="ECO:0000256" key="4">
    <source>
        <dbReference type="SAM" id="Coils"/>
    </source>
</evidence>
<dbReference type="CDD" id="cd16935">
    <property type="entry name" value="HATPase_AgrC-ComD-like"/>
    <property type="match status" value="1"/>
</dbReference>
<dbReference type="PANTHER" id="PTHR40448:SF1">
    <property type="entry name" value="TWO-COMPONENT SENSOR HISTIDINE KINASE"/>
    <property type="match status" value="1"/>
</dbReference>
<feature type="transmembrane region" description="Helical" evidence="5">
    <location>
        <begin position="63"/>
        <end position="84"/>
    </location>
</feature>
<evidence type="ECO:0000256" key="1">
    <source>
        <dbReference type="ARBA" id="ARBA00022553"/>
    </source>
</evidence>
<dbReference type="Pfam" id="PF14501">
    <property type="entry name" value="HATPase_c_5"/>
    <property type="match status" value="1"/>
</dbReference>
<keyword evidence="1" id="KW-0597">Phosphoprotein</keyword>
<reference evidence="7" key="2">
    <citation type="journal article" date="2021" name="PeerJ">
        <title>Extensive microbial diversity within the chicken gut microbiome revealed by metagenomics and culture.</title>
        <authorList>
            <person name="Gilroy R."/>
            <person name="Ravi A."/>
            <person name="Getino M."/>
            <person name="Pursley I."/>
            <person name="Horton D.L."/>
            <person name="Alikhan N.F."/>
            <person name="Baker D."/>
            <person name="Gharbi K."/>
            <person name="Hall N."/>
            <person name="Watson M."/>
            <person name="Adriaenssens E.M."/>
            <person name="Foster-Nyarko E."/>
            <person name="Jarju S."/>
            <person name="Secka A."/>
            <person name="Antonio M."/>
            <person name="Oren A."/>
            <person name="Chaudhuri R.R."/>
            <person name="La Ragione R."/>
            <person name="Hildebrand F."/>
            <person name="Pallen M.J."/>
        </authorList>
    </citation>
    <scope>NUCLEOTIDE SEQUENCE</scope>
    <source>
        <strain evidence="7">CHK176-6737</strain>
    </source>
</reference>
<proteinExistence type="predicted"/>
<dbReference type="Gene3D" id="3.30.565.10">
    <property type="entry name" value="Histidine kinase-like ATPase, C-terminal domain"/>
    <property type="match status" value="1"/>
</dbReference>
<evidence type="ECO:0000313" key="7">
    <source>
        <dbReference type="EMBL" id="HIU69092.1"/>
    </source>
</evidence>
<keyword evidence="5" id="KW-1133">Transmembrane helix</keyword>
<feature type="transmembrane region" description="Helical" evidence="5">
    <location>
        <begin position="38"/>
        <end position="57"/>
    </location>
</feature>
<name>A0A9D1SN49_9FIRM</name>
<feature type="coiled-coil region" evidence="4">
    <location>
        <begin position="237"/>
        <end position="264"/>
    </location>
</feature>
<dbReference type="AlphaFoldDB" id="A0A9D1SN49"/>
<sequence>MSALHILEVTLYSLLNFLPYLALAFFPFAQKCRFSKPVTTGIVLAATALQSFFFVWTDYYTQSAGAVLSLIVFAAFLLLYIFIVKEDIRKLLFVLLMVINTAYLVMVTAKCVEGFLFPALASQDKRWSCVLCTALSQAAFLPFYFVFLKKVFIPAAAVPASRSMWSAICLVPAVFYLFWYHDLYFSKGPEIQMMLHPTNSLFIILINAGSILIYTIVMRILVQSERNMMLRSQNHMLAMQNLQYESLKERIDDARHARHDLKHHIRLMSTMAEQGKFDELTAYLKNYIRTLPADTPLTYCKNTALNAVVSFYAQAAQEHGTDFKADIRLPEHLPVKDADLAVLFGNLLENACDACHVMPQGQPRHIRLRISMANDSAIVFTSDNTFDGTLKRSKESGRLLSTKHSGDGIGLSSVESIVARYGGTVDIQTDSGLFQVSGVLNT</sequence>
<keyword evidence="2" id="KW-0808">Transferase</keyword>
<keyword evidence="3 7" id="KW-0418">Kinase</keyword>
<dbReference type="Proteomes" id="UP000824125">
    <property type="component" value="Unassembled WGS sequence"/>
</dbReference>
<comment type="caution">
    <text evidence="7">The sequence shown here is derived from an EMBL/GenBank/DDBJ whole genome shotgun (WGS) entry which is preliminary data.</text>
</comment>
<keyword evidence="5" id="KW-0812">Transmembrane</keyword>
<accession>A0A9D1SN49</accession>
<feature type="transmembrane region" description="Helical" evidence="5">
    <location>
        <begin position="6"/>
        <end position="26"/>
    </location>
</feature>
<dbReference type="InterPro" id="IPR036890">
    <property type="entry name" value="HATPase_C_sf"/>
</dbReference>
<dbReference type="EMBL" id="DVNM01000020">
    <property type="protein sequence ID" value="HIU69092.1"/>
    <property type="molecule type" value="Genomic_DNA"/>
</dbReference>
<dbReference type="InterPro" id="IPR016120">
    <property type="entry name" value="Sig_transdc_His_kin_SpoOB"/>
</dbReference>
<feature type="transmembrane region" description="Helical" evidence="5">
    <location>
        <begin position="160"/>
        <end position="180"/>
    </location>
</feature>
<feature type="transmembrane region" description="Helical" evidence="5">
    <location>
        <begin position="200"/>
        <end position="222"/>
    </location>
</feature>
<keyword evidence="4" id="KW-0175">Coiled coil</keyword>
<evidence type="ECO:0000256" key="5">
    <source>
        <dbReference type="SAM" id="Phobius"/>
    </source>
</evidence>
<dbReference type="SUPFAM" id="SSF55890">
    <property type="entry name" value="Sporulation response regulatory protein Spo0B"/>
    <property type="match status" value="1"/>
</dbReference>
<evidence type="ECO:0000256" key="3">
    <source>
        <dbReference type="ARBA" id="ARBA00022777"/>
    </source>
</evidence>
<feature type="transmembrane region" description="Helical" evidence="5">
    <location>
        <begin position="127"/>
        <end position="148"/>
    </location>
</feature>
<dbReference type="PANTHER" id="PTHR40448">
    <property type="entry name" value="TWO-COMPONENT SENSOR HISTIDINE KINASE"/>
    <property type="match status" value="1"/>
</dbReference>
<organism evidence="7 8">
    <name type="scientific">Candidatus Scybalenecus merdavium</name>
    <dbReference type="NCBI Taxonomy" id="2840939"/>
    <lineage>
        <taxon>Bacteria</taxon>
        <taxon>Bacillati</taxon>
        <taxon>Bacillota</taxon>
        <taxon>Clostridia</taxon>
        <taxon>Eubacteriales</taxon>
        <taxon>Oscillospiraceae</taxon>
        <taxon>Oscillospiraceae incertae sedis</taxon>
        <taxon>Candidatus Scybalenecus</taxon>
    </lineage>
</organism>
<gene>
    <name evidence="7" type="ORF">IAD23_03965</name>
</gene>
<evidence type="ECO:0000256" key="2">
    <source>
        <dbReference type="ARBA" id="ARBA00022679"/>
    </source>
</evidence>
<feature type="transmembrane region" description="Helical" evidence="5">
    <location>
        <begin position="91"/>
        <end position="107"/>
    </location>
</feature>
<dbReference type="SUPFAM" id="SSF55874">
    <property type="entry name" value="ATPase domain of HSP90 chaperone/DNA topoisomerase II/histidine kinase"/>
    <property type="match status" value="1"/>
</dbReference>
<dbReference type="GO" id="GO:0000155">
    <property type="term" value="F:phosphorelay sensor kinase activity"/>
    <property type="evidence" value="ECO:0007669"/>
    <property type="project" value="InterPro"/>
</dbReference>
<protein>
    <submittedName>
        <fullName evidence="7">Sensor histidine kinase</fullName>
    </submittedName>
</protein>
<reference evidence="7" key="1">
    <citation type="submission" date="2020-10" db="EMBL/GenBank/DDBJ databases">
        <authorList>
            <person name="Gilroy R."/>
        </authorList>
    </citation>
    <scope>NUCLEOTIDE SEQUENCE</scope>
    <source>
        <strain evidence="7">CHK176-6737</strain>
    </source>
</reference>